<dbReference type="PANTHER" id="PTHR13768:SF2">
    <property type="entry name" value="GAMMA-SOLUBLE NSF ATTACHMENT PROTEIN"/>
    <property type="match status" value="1"/>
</dbReference>
<evidence type="ECO:0000256" key="4">
    <source>
        <dbReference type="ARBA" id="ARBA00022892"/>
    </source>
</evidence>
<keyword evidence="5" id="KW-0653">Protein transport</keyword>
<feature type="compositionally biased region" description="Gly residues" evidence="9">
    <location>
        <begin position="184"/>
        <end position="197"/>
    </location>
</feature>
<keyword evidence="3" id="KW-0813">Transport</keyword>
<keyword evidence="6" id="KW-0472">Membrane</keyword>
<dbReference type="GO" id="GO:0031201">
    <property type="term" value="C:SNARE complex"/>
    <property type="evidence" value="ECO:0007669"/>
    <property type="project" value="TreeGrafter"/>
</dbReference>
<comment type="subcellular location">
    <subcellularLocation>
        <location evidence="1">Membrane</location>
        <topology evidence="1">Peripheral membrane protein</topology>
    </subcellularLocation>
</comment>
<feature type="compositionally biased region" description="Acidic residues" evidence="9">
    <location>
        <begin position="198"/>
        <end position="209"/>
    </location>
</feature>
<gene>
    <name evidence="10" type="ORF">HOLleu_12934</name>
</gene>
<evidence type="ECO:0000256" key="2">
    <source>
        <dbReference type="ARBA" id="ARBA00010050"/>
    </source>
</evidence>
<protein>
    <recommendedName>
        <fullName evidence="7">Gamma-soluble NSF attachment protein</fullName>
    </recommendedName>
    <alternativeName>
        <fullName evidence="8">N-ethylmaleimide-sensitive factor attachment protein gamma</fullName>
    </alternativeName>
</protein>
<evidence type="ECO:0000313" key="11">
    <source>
        <dbReference type="Proteomes" id="UP001152320"/>
    </source>
</evidence>
<evidence type="ECO:0000256" key="3">
    <source>
        <dbReference type="ARBA" id="ARBA00022448"/>
    </source>
</evidence>
<proteinExistence type="inferred from homology"/>
<dbReference type="OrthoDB" id="26569at2759"/>
<evidence type="ECO:0000256" key="7">
    <source>
        <dbReference type="ARBA" id="ARBA00040047"/>
    </source>
</evidence>
<evidence type="ECO:0000256" key="8">
    <source>
        <dbReference type="ARBA" id="ARBA00042485"/>
    </source>
</evidence>
<evidence type="ECO:0000256" key="1">
    <source>
        <dbReference type="ARBA" id="ARBA00004170"/>
    </source>
</evidence>
<dbReference type="GO" id="GO:0005483">
    <property type="term" value="F:soluble NSF attachment protein activity"/>
    <property type="evidence" value="ECO:0007669"/>
    <property type="project" value="TreeGrafter"/>
</dbReference>
<sequence length="209" mass="23328">MLSVILEAIICLNCWYFYKRIHSRFMETVNVEVAISLYLEAVDVVMIEDRPRQAVQSMAAAARLLVRQRQYDKAVEIIEKERDLHFESQNWAVLFLVLVHLARSDQVAAEKVLHASLRYEGFTESEIGAVLEQLVKAIDEQDGDQTVEVLSLPLFKYLDNDYAKLAKTLASQYGGSRPSRPSAEGGGGEEAAAGGGGDGDDDDEEFDLR</sequence>
<organism evidence="10 11">
    <name type="scientific">Holothuria leucospilota</name>
    <name type="common">Black long sea cucumber</name>
    <name type="synonym">Mertensiothuria leucospilota</name>
    <dbReference type="NCBI Taxonomy" id="206669"/>
    <lineage>
        <taxon>Eukaryota</taxon>
        <taxon>Metazoa</taxon>
        <taxon>Echinodermata</taxon>
        <taxon>Eleutherozoa</taxon>
        <taxon>Echinozoa</taxon>
        <taxon>Holothuroidea</taxon>
        <taxon>Aspidochirotacea</taxon>
        <taxon>Aspidochirotida</taxon>
        <taxon>Holothuriidae</taxon>
        <taxon>Holothuria</taxon>
    </lineage>
</organism>
<dbReference type="EMBL" id="JAIZAY010000005">
    <property type="protein sequence ID" value="KAJ8041982.1"/>
    <property type="molecule type" value="Genomic_DNA"/>
</dbReference>
<dbReference type="AlphaFoldDB" id="A0A9Q1HAH4"/>
<reference evidence="10" key="1">
    <citation type="submission" date="2021-10" db="EMBL/GenBank/DDBJ databases">
        <title>Tropical sea cucumber genome reveals ecological adaptation and Cuvierian tubules defense mechanism.</title>
        <authorList>
            <person name="Chen T."/>
        </authorList>
    </citation>
    <scope>NUCLEOTIDE SEQUENCE</scope>
    <source>
        <strain evidence="10">Nanhai2018</strain>
        <tissue evidence="10">Muscle</tissue>
    </source>
</reference>
<evidence type="ECO:0000313" key="10">
    <source>
        <dbReference type="EMBL" id="KAJ8041982.1"/>
    </source>
</evidence>
<dbReference type="InterPro" id="IPR011990">
    <property type="entry name" value="TPR-like_helical_dom_sf"/>
</dbReference>
<comment type="caution">
    <text evidence="10">The sequence shown here is derived from an EMBL/GenBank/DDBJ whole genome shotgun (WGS) entry which is preliminary data.</text>
</comment>
<dbReference type="GO" id="GO:0005774">
    <property type="term" value="C:vacuolar membrane"/>
    <property type="evidence" value="ECO:0007669"/>
    <property type="project" value="TreeGrafter"/>
</dbReference>
<evidence type="ECO:0000256" key="5">
    <source>
        <dbReference type="ARBA" id="ARBA00022927"/>
    </source>
</evidence>
<evidence type="ECO:0000256" key="9">
    <source>
        <dbReference type="SAM" id="MobiDB-lite"/>
    </source>
</evidence>
<dbReference type="PANTHER" id="PTHR13768">
    <property type="entry name" value="SOLUBLE NSF ATTACHMENT PROTEIN SNAP"/>
    <property type="match status" value="1"/>
</dbReference>
<dbReference type="InterPro" id="IPR000744">
    <property type="entry name" value="NSF_attach"/>
</dbReference>
<accession>A0A9Q1HAH4</accession>
<dbReference type="GO" id="GO:0006886">
    <property type="term" value="P:intracellular protein transport"/>
    <property type="evidence" value="ECO:0007669"/>
    <property type="project" value="InterPro"/>
</dbReference>
<dbReference type="Pfam" id="PF14938">
    <property type="entry name" value="SNAP"/>
    <property type="match status" value="1"/>
</dbReference>
<dbReference type="GO" id="GO:0019905">
    <property type="term" value="F:syntaxin binding"/>
    <property type="evidence" value="ECO:0007669"/>
    <property type="project" value="TreeGrafter"/>
</dbReference>
<dbReference type="GO" id="GO:0016192">
    <property type="term" value="P:vesicle-mediated transport"/>
    <property type="evidence" value="ECO:0007669"/>
    <property type="project" value="UniProtKB-KW"/>
</dbReference>
<comment type="similarity">
    <text evidence="2">Belongs to the SNAP family.</text>
</comment>
<dbReference type="SUPFAM" id="SSF48452">
    <property type="entry name" value="TPR-like"/>
    <property type="match status" value="1"/>
</dbReference>
<keyword evidence="11" id="KW-1185">Reference proteome</keyword>
<dbReference type="Gene3D" id="1.25.40.10">
    <property type="entry name" value="Tetratricopeptide repeat domain"/>
    <property type="match status" value="1"/>
</dbReference>
<keyword evidence="4" id="KW-0931">ER-Golgi transport</keyword>
<evidence type="ECO:0000256" key="6">
    <source>
        <dbReference type="ARBA" id="ARBA00023136"/>
    </source>
</evidence>
<feature type="region of interest" description="Disordered" evidence="9">
    <location>
        <begin position="172"/>
        <end position="209"/>
    </location>
</feature>
<name>A0A9Q1HAH4_HOLLE</name>
<dbReference type="Proteomes" id="UP001152320">
    <property type="component" value="Chromosome 5"/>
</dbReference>